<dbReference type="Pfam" id="PF23381">
    <property type="entry name" value="Beta-prop_IFT122_1st"/>
    <property type="match status" value="1"/>
</dbReference>
<dbReference type="InterPro" id="IPR036322">
    <property type="entry name" value="WD40_repeat_dom_sf"/>
</dbReference>
<evidence type="ECO:0000259" key="7">
    <source>
        <dbReference type="Pfam" id="PF23377"/>
    </source>
</evidence>
<dbReference type="InterPro" id="IPR015943">
    <property type="entry name" value="WD40/YVTN_repeat-like_dom_sf"/>
</dbReference>
<evidence type="ECO:0000256" key="3">
    <source>
        <dbReference type="ARBA" id="ARBA00022574"/>
    </source>
</evidence>
<protein>
    <recommendedName>
        <fullName evidence="2">Intraflagellar transport protein 122 homolog</fullName>
    </recommendedName>
</protein>
<keyword evidence="5" id="KW-0969">Cilium</keyword>
<dbReference type="PANTHER" id="PTHR12764">
    <property type="entry name" value="WD REPEAT DOMAIN-RELATED"/>
    <property type="match status" value="1"/>
</dbReference>
<dbReference type="Pfam" id="PF23377">
    <property type="entry name" value="Beta-prop_IFT122_2nd"/>
    <property type="match status" value="1"/>
</dbReference>
<dbReference type="Proteomes" id="UP001470230">
    <property type="component" value="Unassembled WGS sequence"/>
</dbReference>
<reference evidence="9 10" key="1">
    <citation type="submission" date="2024-04" db="EMBL/GenBank/DDBJ databases">
        <title>Tritrichomonas musculus Genome.</title>
        <authorList>
            <person name="Alves-Ferreira E."/>
            <person name="Grigg M."/>
            <person name="Lorenzi H."/>
            <person name="Galac M."/>
        </authorList>
    </citation>
    <scope>NUCLEOTIDE SEQUENCE [LARGE SCALE GENOMIC DNA]</scope>
    <source>
        <strain evidence="9 10">EAF2021</strain>
    </source>
</reference>
<evidence type="ECO:0000313" key="10">
    <source>
        <dbReference type="Proteomes" id="UP001470230"/>
    </source>
</evidence>
<dbReference type="SMART" id="SM00320">
    <property type="entry name" value="WD40"/>
    <property type="match status" value="6"/>
</dbReference>
<dbReference type="InterPro" id="IPR056152">
    <property type="entry name" value="Beta-prop_IFT122_2nd"/>
</dbReference>
<feature type="domain" description="IFT122 second beta-propeller" evidence="7">
    <location>
        <begin position="300"/>
        <end position="532"/>
    </location>
</feature>
<dbReference type="InterPro" id="IPR001680">
    <property type="entry name" value="WD40_rpt"/>
</dbReference>
<evidence type="ECO:0000313" key="9">
    <source>
        <dbReference type="EMBL" id="KAK8897253.1"/>
    </source>
</evidence>
<dbReference type="Gene3D" id="2.130.10.10">
    <property type="entry name" value="YVTN repeat-like/Quinoprotein amine dehydrogenase"/>
    <property type="match status" value="2"/>
</dbReference>
<comment type="caution">
    <text evidence="9">The sequence shown here is derived from an EMBL/GenBank/DDBJ whole genome shotgun (WGS) entry which is preliminary data.</text>
</comment>
<organism evidence="9 10">
    <name type="scientific">Tritrichomonas musculus</name>
    <dbReference type="NCBI Taxonomy" id="1915356"/>
    <lineage>
        <taxon>Eukaryota</taxon>
        <taxon>Metamonada</taxon>
        <taxon>Parabasalia</taxon>
        <taxon>Tritrichomonadida</taxon>
        <taxon>Tritrichomonadidae</taxon>
        <taxon>Tritrichomonas</taxon>
    </lineage>
</organism>
<evidence type="ECO:0000256" key="6">
    <source>
        <dbReference type="ARBA" id="ARBA00023273"/>
    </source>
</evidence>
<keyword evidence="4" id="KW-0677">Repeat</keyword>
<dbReference type="EMBL" id="JAPFFF010000002">
    <property type="protein sequence ID" value="KAK8897253.1"/>
    <property type="molecule type" value="Genomic_DNA"/>
</dbReference>
<dbReference type="InterPro" id="IPR039857">
    <property type="entry name" value="Ift122/121"/>
</dbReference>
<comment type="subcellular location">
    <subcellularLocation>
        <location evidence="1">Cell projection</location>
        <location evidence="1">Cilium</location>
    </subcellularLocation>
</comment>
<evidence type="ECO:0000259" key="8">
    <source>
        <dbReference type="Pfam" id="PF23381"/>
    </source>
</evidence>
<dbReference type="SUPFAM" id="SSF50978">
    <property type="entry name" value="WD40 repeat-like"/>
    <property type="match status" value="2"/>
</dbReference>
<proteinExistence type="predicted"/>
<evidence type="ECO:0000256" key="1">
    <source>
        <dbReference type="ARBA" id="ARBA00004138"/>
    </source>
</evidence>
<evidence type="ECO:0000256" key="4">
    <source>
        <dbReference type="ARBA" id="ARBA00022737"/>
    </source>
</evidence>
<name>A0ABR2L1R4_9EUKA</name>
<dbReference type="InterPro" id="IPR056153">
    <property type="entry name" value="Beta-prop_IFT122_1st"/>
</dbReference>
<keyword evidence="3" id="KW-0853">WD repeat</keyword>
<feature type="domain" description="IFT122 first beta-propeller" evidence="8">
    <location>
        <begin position="21"/>
        <end position="170"/>
    </location>
</feature>
<accession>A0ABR2L1R4</accession>
<evidence type="ECO:0000256" key="5">
    <source>
        <dbReference type="ARBA" id="ARBA00023069"/>
    </source>
</evidence>
<gene>
    <name evidence="9" type="ORF">M9Y10_015192</name>
</gene>
<sequence>MKSKLLWELDVSQSFSVKCPIYTLCFKIDYSQLIVACANELFFINPNTGEIVDRKRHHQAPIYCVRCSPDGIFFASSSADGFVVISRCVNNDGITRYGFPVSMKSLSWCPTKQMLISCSPKEFQVWHPDDMRVARYKVDQTILSSSFSPNGSTFLLSYENGDVNIYDSNNIPTVLQTYKFTFPLTSVSYAFFDNIEYIVTTDLERHVSLFRTSDKALVGKNSLTFEALSALLIDGFFLFSGISGRICLMTSNLSFLGEIESKGDFIWDTAISTSGQLAIGRRDGIVELRSVEFGLSFARYRSNIAYRTNANQITIKNVANSSDENSQSKNLSFLKIVYSIHMNESKILVHFKDSLILFDSKTFEKISEIPGDFEKCEFALSESAIVYSKGKELMFIDSVGAVLYSFTFQSVIRSISSSLDGVIIGCVDGTISIIINKKSHLLVQHDSSVEWIERKENQIAILDKNSRCVIYDSFNSSVLRSIDFSTSFAFNDRVTDLYASSNGSTISVYYKDCQPMNHFVEGNLLAFVENKLIVSNRGAIEVIQATLPYEELIQKKRWDDVCALVVSLESLKSIEKQQAISLNTSNTNLDSDSDIGSDCDYEDYYQDLILDECIKRKSFEIAPLLINRSNKSQSFLFAEILPNSPEAASVYVSSYDEKSGQGDAKMIEESGDSHKALDVYAASGDWDSVLRLASTDSNLARQMADFSFPREYASQEAKILLHYGFSDSAIRVLTNSEDLTNLAKTHVYLGKWIDAISLTRLSPSVSPIVYPKMSQLLFESNLWFEALVCLFVVNDYDIRADTIKKMDNCVTSFNQHKFVTLMNAFNEPEQYWSLLDLSYVYLCLENLMRHSFMLPLSIDDAIDVFFMSHFICARYKVTPIRGVDISDVLVHLLFASSILGLKRWVAFALREVLQLDINENIRRIAQLAALRSKETQPNANFTDLNNVNCRLKCPKCGSGLFSSGKLPLLVCSVCGMKIAFSAFSGRPLPLIYISYNGKKNPVTLIQTEPKGNQEEPELTTEFVSDEFLEKSPPEKFVIQKIKKAAGISPQLWLNPTLSSFHVCNICGALMDEVDYEKSFLENDFCPICKGNESLAEDNQILAALRTFEPDSPILF</sequence>
<keyword evidence="6" id="KW-0966">Cell projection</keyword>
<keyword evidence="10" id="KW-1185">Reference proteome</keyword>
<evidence type="ECO:0000256" key="2">
    <source>
        <dbReference type="ARBA" id="ARBA00019442"/>
    </source>
</evidence>
<dbReference type="PANTHER" id="PTHR12764:SF4">
    <property type="entry name" value="INTRAFLAGELLAR TRANSPORT PROTEIN 122 HOMOLOG"/>
    <property type="match status" value="1"/>
</dbReference>